<dbReference type="Pfam" id="PF09821">
    <property type="entry name" value="AAA_assoc_C"/>
    <property type="match status" value="1"/>
</dbReference>
<dbReference type="STRING" id="1104324.P186_2476"/>
<reference evidence="1 2" key="1">
    <citation type="journal article" date="2012" name="J. Bacteriol.">
        <title>Complete genome sequence of strain 1860, a crenarchaeon of the genus pyrobaculum able to grow with various electron acceptors.</title>
        <authorList>
            <person name="Mardanov A.V."/>
            <person name="Gumerov V.M."/>
            <person name="Slobodkina G.B."/>
            <person name="Beletsky A.V."/>
            <person name="Bonch-Osmolovskaya E.A."/>
            <person name="Ravin N.V."/>
            <person name="Skryabin K.G."/>
        </authorList>
    </citation>
    <scope>NUCLEOTIDE SEQUENCE [LARGE SCALE GENOMIC DNA]</scope>
    <source>
        <strain evidence="1 2">1860</strain>
    </source>
</reference>
<dbReference type="GeneID" id="11594078"/>
<gene>
    <name evidence="1" type="ORF">P186_2476</name>
</gene>
<dbReference type="EMBL" id="CP003098">
    <property type="protein sequence ID" value="AET33862.1"/>
    <property type="molecule type" value="Genomic_DNA"/>
</dbReference>
<protein>
    <submittedName>
        <fullName evidence="1">Uncharacterized protein</fullName>
    </submittedName>
</protein>
<dbReference type="HOGENOM" id="CLU_132454_0_0_2"/>
<name>G7VCQ7_9CREN</name>
<keyword evidence="2" id="KW-1185">Reference proteome</keyword>
<accession>G7VCQ7</accession>
<dbReference type="BioCyc" id="PSP1104324:GJSN-2422-MONOMER"/>
<sequence length="148" mass="16236">MKFPPVGVDQVLGLLKVVHNLGGRADAMYINDAVDADMGELSHVIDAAEMLGLLKAHGGDLELTPEGRLAVEKPVREFQKHLKKKLAHLEPFASLLDMVKKGGRAEVEEVINFIKGQGYDDVGARRIINWGVFAQLIEIDDGEWVIPA</sequence>
<organism evidence="1 2">
    <name type="scientific">Pyrobaculum ferrireducens</name>
    <dbReference type="NCBI Taxonomy" id="1104324"/>
    <lineage>
        <taxon>Archaea</taxon>
        <taxon>Thermoproteota</taxon>
        <taxon>Thermoprotei</taxon>
        <taxon>Thermoproteales</taxon>
        <taxon>Thermoproteaceae</taxon>
        <taxon>Pyrobaculum</taxon>
    </lineage>
</organism>
<dbReference type="eggNOG" id="arCOG05379">
    <property type="taxonomic scope" value="Archaea"/>
</dbReference>
<dbReference type="InterPro" id="IPR018632">
    <property type="entry name" value="AAA-associated_dom_C"/>
</dbReference>
<dbReference type="OrthoDB" id="26983at2157"/>
<dbReference type="AlphaFoldDB" id="G7VCQ7"/>
<proteinExistence type="predicted"/>
<evidence type="ECO:0000313" key="1">
    <source>
        <dbReference type="EMBL" id="AET33862.1"/>
    </source>
</evidence>
<dbReference type="KEGG" id="pyr:P186_2476"/>
<evidence type="ECO:0000313" key="2">
    <source>
        <dbReference type="Proteomes" id="UP000005867"/>
    </source>
</evidence>
<dbReference type="Proteomes" id="UP000005867">
    <property type="component" value="Chromosome"/>
</dbReference>
<dbReference type="RefSeq" id="WP_014289687.1">
    <property type="nucleotide sequence ID" value="NC_016645.1"/>
</dbReference>